<feature type="binding site" evidence="17">
    <location>
        <position position="184"/>
    </location>
    <ligand>
        <name>substrate</name>
    </ligand>
</feature>
<evidence type="ECO:0000313" key="21">
    <source>
        <dbReference type="Proteomes" id="UP000295718"/>
    </source>
</evidence>
<dbReference type="OrthoDB" id="9800865at2"/>
<comment type="caution">
    <text evidence="20">The sequence shown here is derived from an EMBL/GenBank/DDBJ whole genome shotgun (WGS) entry which is preliminary data.</text>
</comment>
<dbReference type="CDD" id="cd01284">
    <property type="entry name" value="Riboflavin_deaminase-reductase"/>
    <property type="match status" value="1"/>
</dbReference>
<dbReference type="AlphaFoldDB" id="A0A4R1QXB7"/>
<keyword evidence="6 15" id="KW-0686">Riboflavin biosynthesis</keyword>
<dbReference type="InterPro" id="IPR004794">
    <property type="entry name" value="Eubact_RibD"/>
</dbReference>
<dbReference type="GO" id="GO:0008703">
    <property type="term" value="F:5-amino-6-(5-phosphoribosylamino)uracil reductase activity"/>
    <property type="evidence" value="ECO:0007669"/>
    <property type="project" value="UniProtKB-EC"/>
</dbReference>
<dbReference type="Gene3D" id="3.40.430.10">
    <property type="entry name" value="Dihydrofolate Reductase, subunit A"/>
    <property type="match status" value="1"/>
</dbReference>
<evidence type="ECO:0000313" key="20">
    <source>
        <dbReference type="EMBL" id="TCL55480.1"/>
    </source>
</evidence>
<feature type="binding site" evidence="17">
    <location>
        <position position="168"/>
    </location>
    <ligand>
        <name>substrate</name>
    </ligand>
</feature>
<feature type="binding site" evidence="17">
    <location>
        <begin position="297"/>
        <end position="303"/>
    </location>
    <ligand>
        <name>NADP(+)</name>
        <dbReference type="ChEBI" id="CHEBI:58349"/>
    </ligand>
</feature>
<keyword evidence="10 15" id="KW-0521">NADP</keyword>
<evidence type="ECO:0000256" key="8">
    <source>
        <dbReference type="ARBA" id="ARBA00022801"/>
    </source>
</evidence>
<feature type="domain" description="CMP/dCMP-type deaminase" evidence="19">
    <location>
        <begin position="1"/>
        <end position="123"/>
    </location>
</feature>
<dbReference type="PANTHER" id="PTHR38011:SF7">
    <property type="entry name" value="2,5-DIAMINO-6-RIBOSYLAMINO-4(3H)-PYRIMIDINONE 5'-PHOSPHATE REDUCTASE"/>
    <property type="match status" value="1"/>
</dbReference>
<dbReference type="SUPFAM" id="SSF53597">
    <property type="entry name" value="Dihydrofolate reductase-like"/>
    <property type="match status" value="1"/>
</dbReference>
<name>A0A4R1QXB7_9FIRM</name>
<reference evidence="20 21" key="1">
    <citation type="submission" date="2019-03" db="EMBL/GenBank/DDBJ databases">
        <title>Genomic Encyclopedia of Type Strains, Phase IV (KMG-IV): sequencing the most valuable type-strain genomes for metagenomic binning, comparative biology and taxonomic classification.</title>
        <authorList>
            <person name="Goeker M."/>
        </authorList>
    </citation>
    <scope>NUCLEOTIDE SEQUENCE [LARGE SCALE GENOMIC DNA]</scope>
    <source>
        <strain evidence="20 21">DSM 100556</strain>
    </source>
</reference>
<dbReference type="Gene3D" id="3.40.140.10">
    <property type="entry name" value="Cytidine Deaminase, domain 2"/>
    <property type="match status" value="1"/>
</dbReference>
<evidence type="ECO:0000256" key="7">
    <source>
        <dbReference type="ARBA" id="ARBA00022723"/>
    </source>
</evidence>
<feature type="binding site" evidence="17">
    <location>
        <position position="170"/>
    </location>
    <ligand>
        <name>NADP(+)</name>
        <dbReference type="ChEBI" id="CHEBI:58349"/>
    </ligand>
</feature>
<dbReference type="RefSeq" id="WP_031392640.1">
    <property type="nucleotide sequence ID" value="NZ_JPNB01000003.1"/>
</dbReference>
<dbReference type="Pfam" id="PF00383">
    <property type="entry name" value="dCMP_cyt_deam_1"/>
    <property type="match status" value="1"/>
</dbReference>
<comment type="catalytic activity">
    <reaction evidence="14 15">
        <text>2,5-diamino-6-hydroxy-4-(5-phosphoribosylamino)-pyrimidine + H2O + H(+) = 5-amino-6-(5-phospho-D-ribosylamino)uracil + NH4(+)</text>
        <dbReference type="Rhea" id="RHEA:21868"/>
        <dbReference type="ChEBI" id="CHEBI:15377"/>
        <dbReference type="ChEBI" id="CHEBI:15378"/>
        <dbReference type="ChEBI" id="CHEBI:28938"/>
        <dbReference type="ChEBI" id="CHEBI:58453"/>
        <dbReference type="ChEBI" id="CHEBI:58614"/>
        <dbReference type="EC" id="3.5.4.26"/>
    </reaction>
</comment>
<evidence type="ECO:0000256" key="16">
    <source>
        <dbReference type="PIRSR" id="PIRSR006769-1"/>
    </source>
</evidence>
<comment type="similarity">
    <text evidence="4 15">In the N-terminal section; belongs to the cytidine and deoxycytidylate deaminase family.</text>
</comment>
<accession>A0A4R1QXB7</accession>
<evidence type="ECO:0000256" key="11">
    <source>
        <dbReference type="ARBA" id="ARBA00023002"/>
    </source>
</evidence>
<evidence type="ECO:0000259" key="19">
    <source>
        <dbReference type="PROSITE" id="PS51747"/>
    </source>
</evidence>
<evidence type="ECO:0000256" key="9">
    <source>
        <dbReference type="ARBA" id="ARBA00022833"/>
    </source>
</evidence>
<sequence length="370" mass="40190">MTDEKFMEMALALAKKGIGRVNPNPMVGAVIVKKGKVIGQGFHENYGGPHAERNALTSCKENTEGAALYVNLEPCCHYGKTPPCTEAIIESGIKKVVIACTDPNPEVAGKGIEALRAAGIEVVTGIREEEGERLNQVFFHCIQTNTPFVVMKYAMTMDGKIASACGDSKWVTGEAARENVHQDRGRYSSIMVGVKTVIKDNPLLTCRMNGGRNPIRIICDTNLYTPLEAAVVELAGKTGQGATIIATACQDKEKQEKFKQCGCEIIVLPKEKGHIDLQLLMKELWVRGIDSVFLEGGGALNFSALQTGIVNKIQVYIAPKILGGEKAKTPVEGMGIERMGDCIRLKNQTITKIGEDFLIESEVDYTCLPE</sequence>
<dbReference type="PANTHER" id="PTHR38011">
    <property type="entry name" value="DIHYDROFOLATE REDUCTASE FAMILY PROTEIN (AFU_ORTHOLOGUE AFUA_8G06820)"/>
    <property type="match status" value="1"/>
</dbReference>
<dbReference type="PROSITE" id="PS51747">
    <property type="entry name" value="CYT_DCMP_DEAMINASES_2"/>
    <property type="match status" value="1"/>
</dbReference>
<dbReference type="PROSITE" id="PS00903">
    <property type="entry name" value="CYT_DCMP_DEAMINASES_1"/>
    <property type="match status" value="1"/>
</dbReference>
<evidence type="ECO:0000256" key="15">
    <source>
        <dbReference type="PIRNR" id="PIRNR006769"/>
    </source>
</evidence>
<dbReference type="EC" id="3.5.4.26" evidence="15"/>
<dbReference type="GO" id="GO:0008270">
    <property type="term" value="F:zinc ion binding"/>
    <property type="evidence" value="ECO:0007669"/>
    <property type="project" value="InterPro"/>
</dbReference>
<dbReference type="InterPro" id="IPR024072">
    <property type="entry name" value="DHFR-like_dom_sf"/>
</dbReference>
<feature type="binding site" evidence="17">
    <location>
        <position position="196"/>
    </location>
    <ligand>
        <name>NADP(+)</name>
        <dbReference type="ChEBI" id="CHEBI:58349"/>
    </ligand>
</feature>
<evidence type="ECO:0000256" key="2">
    <source>
        <dbReference type="ARBA" id="ARBA00004882"/>
    </source>
</evidence>
<dbReference type="InterPro" id="IPR002734">
    <property type="entry name" value="RibDG_C"/>
</dbReference>
<keyword evidence="9 15" id="KW-0862">Zinc</keyword>
<evidence type="ECO:0000256" key="4">
    <source>
        <dbReference type="ARBA" id="ARBA00005259"/>
    </source>
</evidence>
<dbReference type="InterPro" id="IPR016192">
    <property type="entry name" value="APOBEC/CMP_deaminase_Zn-bd"/>
</dbReference>
<feature type="binding site" evidence="18">
    <location>
        <position position="84"/>
    </location>
    <ligand>
        <name>Zn(2+)</name>
        <dbReference type="ChEBI" id="CHEBI:29105"/>
        <note>catalytic</note>
    </ligand>
</feature>
<dbReference type="EC" id="1.1.1.193" evidence="15"/>
<gene>
    <name evidence="20" type="ORF">EDD76_115114</name>
</gene>
<evidence type="ECO:0000256" key="12">
    <source>
        <dbReference type="ARBA" id="ARBA00023268"/>
    </source>
</evidence>
<comment type="similarity">
    <text evidence="5 15">In the C-terminal section; belongs to the HTP reductase family.</text>
</comment>
<evidence type="ECO:0000256" key="3">
    <source>
        <dbReference type="ARBA" id="ARBA00004910"/>
    </source>
</evidence>
<evidence type="ECO:0000256" key="18">
    <source>
        <dbReference type="PIRSR" id="PIRSR006769-3"/>
    </source>
</evidence>
<feature type="binding site" evidence="17">
    <location>
        <position position="154"/>
    </location>
    <ligand>
        <name>NADP(+)</name>
        <dbReference type="ChEBI" id="CHEBI:58349"/>
    </ligand>
</feature>
<dbReference type="InterPro" id="IPR002125">
    <property type="entry name" value="CMP_dCMP_dom"/>
</dbReference>
<dbReference type="EMBL" id="SLUO01000015">
    <property type="protein sequence ID" value="TCL55480.1"/>
    <property type="molecule type" value="Genomic_DNA"/>
</dbReference>
<keyword evidence="7 15" id="KW-0479">Metal-binding</keyword>
<feature type="binding site" evidence="17">
    <location>
        <position position="200"/>
    </location>
    <ligand>
        <name>NADP(+)</name>
        <dbReference type="ChEBI" id="CHEBI:58349"/>
    </ligand>
</feature>
<evidence type="ECO:0000256" key="1">
    <source>
        <dbReference type="ARBA" id="ARBA00002151"/>
    </source>
</evidence>
<comment type="pathway">
    <text evidence="2 15">Cofactor biosynthesis; riboflavin biosynthesis; 5-amino-6-(D-ribitylamino)uracil from GTP: step 2/4.</text>
</comment>
<dbReference type="NCBIfam" id="TIGR00227">
    <property type="entry name" value="ribD_Cterm"/>
    <property type="match status" value="1"/>
</dbReference>
<keyword evidence="11 15" id="KW-0560">Oxidoreductase</keyword>
<dbReference type="PIRSF" id="PIRSF006769">
    <property type="entry name" value="RibD"/>
    <property type="match status" value="1"/>
</dbReference>
<dbReference type="GO" id="GO:0008835">
    <property type="term" value="F:diaminohydroxyphosphoribosylaminopyrimidine deaminase activity"/>
    <property type="evidence" value="ECO:0007669"/>
    <property type="project" value="UniProtKB-EC"/>
</dbReference>
<dbReference type="UniPathway" id="UPA00275">
    <property type="reaction ID" value="UER00401"/>
</dbReference>
<dbReference type="NCBIfam" id="TIGR00326">
    <property type="entry name" value="eubact_ribD"/>
    <property type="match status" value="1"/>
</dbReference>
<dbReference type="Pfam" id="PF01872">
    <property type="entry name" value="RibD_C"/>
    <property type="match status" value="1"/>
</dbReference>
<protein>
    <recommendedName>
        <fullName evidence="15">Riboflavin biosynthesis protein RibD</fullName>
    </recommendedName>
    <domain>
        <recommendedName>
            <fullName evidence="15">Diaminohydroxyphosphoribosylaminopyrimidine deaminase</fullName>
            <shortName evidence="15">DRAP deaminase</shortName>
            <ecNumber evidence="15">3.5.4.26</ecNumber>
        </recommendedName>
        <alternativeName>
            <fullName evidence="15">Riboflavin-specific deaminase</fullName>
        </alternativeName>
    </domain>
    <domain>
        <recommendedName>
            <fullName evidence="15">5-amino-6-(5-phosphoribosylamino)uracil reductase</fullName>
            <ecNumber evidence="15">1.1.1.193</ecNumber>
        </recommendedName>
        <alternativeName>
            <fullName evidence="15">HTP reductase</fullName>
        </alternativeName>
    </domain>
</protein>
<keyword evidence="8 15" id="KW-0378">Hydrolase</keyword>
<feature type="binding site" evidence="17">
    <location>
        <position position="207"/>
    </location>
    <ligand>
        <name>substrate</name>
    </ligand>
</feature>
<comment type="pathway">
    <text evidence="3 15">Cofactor biosynthesis; riboflavin biosynthesis; 5-amino-6-(D-ribitylamino)uracil from GTP: step 3/4.</text>
</comment>
<feature type="binding site" evidence="18">
    <location>
        <position position="50"/>
    </location>
    <ligand>
        <name>Zn(2+)</name>
        <dbReference type="ChEBI" id="CHEBI:29105"/>
        <note>catalytic</note>
    </ligand>
</feature>
<evidence type="ECO:0000256" key="17">
    <source>
        <dbReference type="PIRSR" id="PIRSR006769-2"/>
    </source>
</evidence>
<keyword evidence="21" id="KW-1185">Reference proteome</keyword>
<organism evidence="20 21">
    <name type="scientific">Kineothrix alysoides</name>
    <dbReference type="NCBI Taxonomy" id="1469948"/>
    <lineage>
        <taxon>Bacteria</taxon>
        <taxon>Bacillati</taxon>
        <taxon>Bacillota</taxon>
        <taxon>Clostridia</taxon>
        <taxon>Lachnospirales</taxon>
        <taxon>Lachnospiraceae</taxon>
        <taxon>Kineothrix</taxon>
    </lineage>
</organism>
<proteinExistence type="inferred from homology"/>
<evidence type="ECO:0000256" key="5">
    <source>
        <dbReference type="ARBA" id="ARBA00007417"/>
    </source>
</evidence>
<evidence type="ECO:0000256" key="6">
    <source>
        <dbReference type="ARBA" id="ARBA00022619"/>
    </source>
</evidence>
<dbReference type="GO" id="GO:0009231">
    <property type="term" value="P:riboflavin biosynthetic process"/>
    <property type="evidence" value="ECO:0007669"/>
    <property type="project" value="UniProtKB-UniPathway"/>
</dbReference>
<dbReference type="InterPro" id="IPR016193">
    <property type="entry name" value="Cytidine_deaminase-like"/>
</dbReference>
<feature type="binding site" evidence="17">
    <location>
        <position position="221"/>
    </location>
    <ligand>
        <name>NADP(+)</name>
        <dbReference type="ChEBI" id="CHEBI:58349"/>
    </ligand>
</feature>
<feature type="binding site" evidence="18">
    <location>
        <position position="75"/>
    </location>
    <ligand>
        <name>Zn(2+)</name>
        <dbReference type="ChEBI" id="CHEBI:29105"/>
        <note>catalytic</note>
    </ligand>
</feature>
<comment type="catalytic activity">
    <reaction evidence="13 15">
        <text>5-amino-6-(5-phospho-D-ribitylamino)uracil + NADP(+) = 5-amino-6-(5-phospho-D-ribosylamino)uracil + NADPH + H(+)</text>
        <dbReference type="Rhea" id="RHEA:17845"/>
        <dbReference type="ChEBI" id="CHEBI:15378"/>
        <dbReference type="ChEBI" id="CHEBI:57783"/>
        <dbReference type="ChEBI" id="CHEBI:58349"/>
        <dbReference type="ChEBI" id="CHEBI:58421"/>
        <dbReference type="ChEBI" id="CHEBI:58453"/>
        <dbReference type="EC" id="1.1.1.193"/>
    </reaction>
</comment>
<dbReference type="GO" id="GO:0050661">
    <property type="term" value="F:NADP binding"/>
    <property type="evidence" value="ECO:0007669"/>
    <property type="project" value="InterPro"/>
</dbReference>
<dbReference type="SUPFAM" id="SSF53927">
    <property type="entry name" value="Cytidine deaminase-like"/>
    <property type="match status" value="1"/>
</dbReference>
<feature type="active site" description="Proton donor" evidence="16">
    <location>
        <position position="52"/>
    </location>
</feature>
<evidence type="ECO:0000256" key="13">
    <source>
        <dbReference type="ARBA" id="ARBA00049861"/>
    </source>
</evidence>
<evidence type="ECO:0000256" key="14">
    <source>
        <dbReference type="ARBA" id="ARBA00049886"/>
    </source>
</evidence>
<dbReference type="STRING" id="1469948.GCA_000732725_04020"/>
<evidence type="ECO:0000256" key="10">
    <source>
        <dbReference type="ARBA" id="ARBA00022857"/>
    </source>
</evidence>
<keyword evidence="12" id="KW-0511">Multifunctional enzyme</keyword>
<comment type="cofactor">
    <cofactor evidence="15 18">
        <name>Zn(2+)</name>
        <dbReference type="ChEBI" id="CHEBI:29105"/>
    </cofactor>
    <text evidence="15 18">Binds 1 zinc ion.</text>
</comment>
<dbReference type="Proteomes" id="UP000295718">
    <property type="component" value="Unassembled WGS sequence"/>
</dbReference>
<feature type="binding site" evidence="17">
    <location>
        <position position="295"/>
    </location>
    <ligand>
        <name>substrate</name>
    </ligand>
</feature>
<dbReference type="InterPro" id="IPR050765">
    <property type="entry name" value="Riboflavin_Biosynth_HTPR"/>
</dbReference>
<dbReference type="FunFam" id="3.40.140.10:FF:000025">
    <property type="entry name" value="Riboflavin biosynthesis protein RibD"/>
    <property type="match status" value="1"/>
</dbReference>
<comment type="function">
    <text evidence="1 15">Converts 2,5-diamino-6-(ribosylamino)-4(3h)-pyrimidinone 5'-phosphate into 5-amino-6-(ribosylamino)-2,4(1h,3h)-pyrimidinedione 5'-phosphate.</text>
</comment>
<feature type="binding site" evidence="17">
    <location>
        <position position="204"/>
    </location>
    <ligand>
        <name>substrate</name>
    </ligand>
</feature>
<dbReference type="InterPro" id="IPR011549">
    <property type="entry name" value="RibD_C"/>
</dbReference>